<protein>
    <submittedName>
        <fullName evidence="1">Rpn family recombination-promoting nuclease/putative transposase</fullName>
    </submittedName>
</protein>
<dbReference type="Pfam" id="PF12784">
    <property type="entry name" value="PDDEXK_2"/>
    <property type="match status" value="1"/>
</dbReference>
<evidence type="ECO:0000313" key="2">
    <source>
        <dbReference type="Proteomes" id="UP000293142"/>
    </source>
</evidence>
<organism evidence="1 2">
    <name type="scientific">Paenibacillus thalictri</name>
    <dbReference type="NCBI Taxonomy" id="2527873"/>
    <lineage>
        <taxon>Bacteria</taxon>
        <taxon>Bacillati</taxon>
        <taxon>Bacillota</taxon>
        <taxon>Bacilli</taxon>
        <taxon>Bacillales</taxon>
        <taxon>Paenibacillaceae</taxon>
        <taxon>Paenibacillus</taxon>
    </lineage>
</organism>
<name>A0A4Q9DNU1_9BACL</name>
<sequence>MSELLDPRNDFLFKRIFGSEENKDVLLAFLNTTFVETGAQPLTEIILLNTYTDKDAPHDKQSILDIRGKTADGELINVEMQLFNKYETEKRTMFYWSKLYSGQLQESQPYKALKKCVTINILNYSILPNEQYHNVFHLREDRTGIPLIDDLELHFLELPKLGDQAVPIEGGGLVNWLLFLKGVDKSHWEVLTMNEPVLKKAMNTLEFLSQDAETRRLYEARQKYLHDEASLIDGAMTEGRNRGLIEGRAEGLKEGKIEGRAEGLIEGKVAAKIEMARELLSLGIDIAAIAKASGLTEDEIRNLKTS</sequence>
<dbReference type="OrthoDB" id="1097360at2"/>
<reference evidence="1 2" key="1">
    <citation type="submission" date="2019-02" db="EMBL/GenBank/DDBJ databases">
        <title>Paenibacillus sp. nov., isolated from surface-sterilized tissue of Thalictrum simplex L.</title>
        <authorList>
            <person name="Tuo L."/>
        </authorList>
    </citation>
    <scope>NUCLEOTIDE SEQUENCE [LARGE SCALE GENOMIC DNA]</scope>
    <source>
        <strain evidence="1 2">N2SHLJ1</strain>
    </source>
</reference>
<gene>
    <name evidence="1" type="ORF">EYB31_22295</name>
</gene>
<keyword evidence="2" id="KW-1185">Reference proteome</keyword>
<evidence type="ECO:0000313" key="1">
    <source>
        <dbReference type="EMBL" id="TBL75722.1"/>
    </source>
</evidence>
<dbReference type="InterPro" id="IPR010106">
    <property type="entry name" value="RpnA"/>
</dbReference>
<accession>A0A4Q9DNU1</accession>
<dbReference type="PANTHER" id="PTHR41317:SF1">
    <property type="entry name" value="PD-(D_E)XK NUCLEASE FAMILY TRANSPOSASE"/>
    <property type="match status" value="1"/>
</dbReference>
<dbReference type="Proteomes" id="UP000293142">
    <property type="component" value="Unassembled WGS sequence"/>
</dbReference>
<dbReference type="AlphaFoldDB" id="A0A4Q9DNU1"/>
<dbReference type="PANTHER" id="PTHR41317">
    <property type="entry name" value="PD-(D_E)XK NUCLEASE FAMILY TRANSPOSASE"/>
    <property type="match status" value="1"/>
</dbReference>
<proteinExistence type="predicted"/>
<dbReference type="RefSeq" id="WP_131015634.1">
    <property type="nucleotide sequence ID" value="NZ_SIRE01000016.1"/>
</dbReference>
<dbReference type="NCBIfam" id="TIGR01784">
    <property type="entry name" value="T_den_put_tspse"/>
    <property type="match status" value="1"/>
</dbReference>
<dbReference type="EMBL" id="SIRE01000016">
    <property type="protein sequence ID" value="TBL75722.1"/>
    <property type="molecule type" value="Genomic_DNA"/>
</dbReference>
<comment type="caution">
    <text evidence="1">The sequence shown here is derived from an EMBL/GenBank/DDBJ whole genome shotgun (WGS) entry which is preliminary data.</text>
</comment>